<dbReference type="PANTHER" id="PTHR21467">
    <property type="entry name" value="PROTEIN PHOSPHATASE 4 REGULATORY SUBUNIT 4 PPP4R4"/>
    <property type="match status" value="1"/>
</dbReference>
<feature type="repeat" description="HEAT" evidence="1">
    <location>
        <begin position="211"/>
        <end position="249"/>
    </location>
</feature>
<feature type="repeat" description="HEAT" evidence="1">
    <location>
        <begin position="250"/>
        <end position="284"/>
    </location>
</feature>
<dbReference type="InterPro" id="IPR039918">
    <property type="entry name" value="PPP4R4"/>
</dbReference>
<keyword evidence="4" id="KW-1185">Reference proteome</keyword>
<dbReference type="InParanoid" id="F4P3W9"/>
<reference evidence="3 4" key="1">
    <citation type="submission" date="2009-12" db="EMBL/GenBank/DDBJ databases">
        <title>The draft genome of Batrachochytrium dendrobatidis.</title>
        <authorList>
            <consortium name="US DOE Joint Genome Institute (JGI-PGF)"/>
            <person name="Kuo A."/>
            <person name="Salamov A."/>
            <person name="Schmutz J."/>
            <person name="Lucas S."/>
            <person name="Pitluck S."/>
            <person name="Rosenblum E."/>
            <person name="Stajich J."/>
            <person name="Eisen M."/>
            <person name="Grigoriev I.V."/>
        </authorList>
    </citation>
    <scope>NUCLEOTIDE SEQUENCE [LARGE SCALE GENOMIC DNA]</scope>
    <source>
        <strain evidence="4">JAM81 / FGSC 10211</strain>
    </source>
</reference>
<sequence length="1048" mass="116322">MAEELEWESMMMGAEEASIDDEIKGKDEVSLSSRLYKSNEEIEKLIVEESLSEVDRAVWLLRNGTSVQKLSVINSVNRLVVEFNDDFRATILPILLEIVVLEPPVFQRALGKCMVDILTQSLLPAKTVQLIVLLSRKFIDGKDEGDAANIWSNVFISCIKYIPIDTITQQILPEALVDGGLAQPAPFRIWCGRVLGAIAMRLDGKRIEELFLKKVLSLCQDTDYDVRTSMCNQLTMIAKALGPKLTKTELIPEYLELVMDEECVVRKAAMDNLMELLEVLDADTKLVSIIPLWRRLCDERPQGIMVSIVKHLGAFLWMTRVDMSESDKKYFLMFYQSLIPLAADNEAIRHMCAYNFPGMITLYKPQYFEALKLDKVLAALASDTSSTVRVTVAQGFHEIVNQLGVSAFKLTKNWLVKLLTTDCIQVVQAILPNLEAILKVYIQDEAARGPNQMDDIFITIMQHEKTHAENHFLTWRTHHDILAIYRIFPDYFDSDLIFETCIPSLFKLLAESSAIPIKHIAIQTLVHFLRKLKRLDHREHILRQLIDLKEDRSCHHRMMFLDTCESILQVFSRKFFRDHMFHHFLGVLRDPVANIRLRFVQLLPIVRATLRTGVDSLILQKLVDATEPLITRDSDSDIMLAMNQLISKYGPLDGNGYTDKTINDSCGMGIRTSSKHTKSTDDDALFGIGSLGIHSDKQTDRSEIGGTKSNSYGTPTLTLKNARTNSNESITDGYLLHSDDMLGMTSEEADKMKEEEETRLSFEQMGTDWTVKRRELHEARLDFHRRFGDKDLGKKSISSAHGSKTKSGFDTNGAGGNLLSSSSGSGLGTSGSGSANANASGKSIGFSVRRRAVGSTAAPPLVRTNVTASSSTHDSLNSPITLGNTPTNSSPSSSKSFLHAAQFSQVYGSTPLPSSISNKGNPSSSIDLACVRKSVGNTTKPSKPTKKSLASSGDHIDDYSPKGSLLLNPSTPRKSFSGELKNLEHELMVAASIPVNLSKVGTSVHSGGVTLPKVQIKVNPASRPISRQTPNERVPELPAASTLKKSYR</sequence>
<protein>
    <submittedName>
        <fullName evidence="3">Uncharacterized protein</fullName>
    </submittedName>
</protein>
<feature type="region of interest" description="Disordered" evidence="2">
    <location>
        <begin position="792"/>
        <end position="815"/>
    </location>
</feature>
<evidence type="ECO:0000256" key="2">
    <source>
        <dbReference type="SAM" id="MobiDB-lite"/>
    </source>
</evidence>
<dbReference type="GO" id="GO:0019888">
    <property type="term" value="F:protein phosphatase regulator activity"/>
    <property type="evidence" value="ECO:0000318"/>
    <property type="project" value="GO_Central"/>
</dbReference>
<dbReference type="OMA" id="CLIDLVE"/>
<feature type="region of interest" description="Disordered" evidence="2">
    <location>
        <begin position="934"/>
        <end position="971"/>
    </location>
</feature>
<evidence type="ECO:0000256" key="1">
    <source>
        <dbReference type="PROSITE-ProRule" id="PRU00103"/>
    </source>
</evidence>
<dbReference type="OrthoDB" id="340346at2759"/>
<dbReference type="GO" id="GO:0008287">
    <property type="term" value="C:protein serine/threonine phosphatase complex"/>
    <property type="evidence" value="ECO:0000318"/>
    <property type="project" value="GO_Central"/>
</dbReference>
<feature type="region of interest" description="Disordered" evidence="2">
    <location>
        <begin position="1020"/>
        <end position="1048"/>
    </location>
</feature>
<dbReference type="STRING" id="684364.F4P3W9"/>
<feature type="compositionally biased region" description="Polar residues" evidence="2">
    <location>
        <begin position="864"/>
        <end position="883"/>
    </location>
</feature>
<feature type="compositionally biased region" description="Polar residues" evidence="2">
    <location>
        <begin position="796"/>
        <end position="810"/>
    </location>
</feature>
<feature type="compositionally biased region" description="Low complexity" evidence="2">
    <location>
        <begin position="884"/>
        <end position="894"/>
    </location>
</feature>
<name>F4P3W9_BATDJ</name>
<dbReference type="HOGENOM" id="CLU_291334_0_0_1"/>
<dbReference type="RefSeq" id="XP_006679318.1">
    <property type="nucleotide sequence ID" value="XM_006679255.1"/>
</dbReference>
<evidence type="ECO:0000313" key="4">
    <source>
        <dbReference type="Proteomes" id="UP000007241"/>
    </source>
</evidence>
<gene>
    <name evidence="3" type="ORF">BATDEDRAFT_88691</name>
</gene>
<dbReference type="InterPro" id="IPR021133">
    <property type="entry name" value="HEAT_type_2"/>
</dbReference>
<evidence type="ECO:0000313" key="3">
    <source>
        <dbReference type="EMBL" id="EGF80548.1"/>
    </source>
</evidence>
<feature type="compositionally biased region" description="Polar residues" evidence="2">
    <location>
        <begin position="707"/>
        <end position="717"/>
    </location>
</feature>
<dbReference type="PROSITE" id="PS50077">
    <property type="entry name" value="HEAT_REPEAT"/>
    <property type="match status" value="2"/>
</dbReference>
<dbReference type="InterPro" id="IPR011989">
    <property type="entry name" value="ARM-like"/>
</dbReference>
<dbReference type="Gene3D" id="1.25.10.10">
    <property type="entry name" value="Leucine-rich Repeat Variant"/>
    <property type="match status" value="1"/>
</dbReference>
<dbReference type="FunFam" id="1.25.10.10:FF:001381">
    <property type="entry name" value="Uncharacterized protein"/>
    <property type="match status" value="1"/>
</dbReference>
<dbReference type="PANTHER" id="PTHR21467:SF0">
    <property type="entry name" value="SERINE_THREONINE-PROTEIN PHOSPHATASE 4 REGULATORY SUBUNIT 4"/>
    <property type="match status" value="1"/>
</dbReference>
<feature type="region of interest" description="Disordered" evidence="2">
    <location>
        <begin position="697"/>
        <end position="717"/>
    </location>
</feature>
<dbReference type="GeneID" id="18243237"/>
<feature type="region of interest" description="Disordered" evidence="2">
    <location>
        <begin position="857"/>
        <end position="896"/>
    </location>
</feature>
<dbReference type="EMBL" id="GL882884">
    <property type="protein sequence ID" value="EGF80548.1"/>
    <property type="molecule type" value="Genomic_DNA"/>
</dbReference>
<organism evidence="3 4">
    <name type="scientific">Batrachochytrium dendrobatidis (strain JAM81 / FGSC 10211)</name>
    <name type="common">Frog chytrid fungus</name>
    <dbReference type="NCBI Taxonomy" id="684364"/>
    <lineage>
        <taxon>Eukaryota</taxon>
        <taxon>Fungi</taxon>
        <taxon>Fungi incertae sedis</taxon>
        <taxon>Chytridiomycota</taxon>
        <taxon>Chytridiomycota incertae sedis</taxon>
        <taxon>Chytridiomycetes</taxon>
        <taxon>Rhizophydiales</taxon>
        <taxon>Rhizophydiales incertae sedis</taxon>
        <taxon>Batrachochytrium</taxon>
    </lineage>
</organism>
<dbReference type="SUPFAM" id="SSF48371">
    <property type="entry name" value="ARM repeat"/>
    <property type="match status" value="1"/>
</dbReference>
<dbReference type="InterPro" id="IPR016024">
    <property type="entry name" value="ARM-type_fold"/>
</dbReference>
<dbReference type="AlphaFoldDB" id="F4P3W9"/>
<dbReference type="Proteomes" id="UP000007241">
    <property type="component" value="Unassembled WGS sequence"/>
</dbReference>
<feature type="region of interest" description="Disordered" evidence="2">
    <location>
        <begin position="820"/>
        <end position="839"/>
    </location>
</feature>
<accession>F4P3W9</accession>
<dbReference type="GO" id="GO:0005829">
    <property type="term" value="C:cytosol"/>
    <property type="evidence" value="ECO:0000318"/>
    <property type="project" value="GO_Central"/>
</dbReference>
<proteinExistence type="predicted"/>